<accession>A0ABR2LYK9</accession>
<feature type="region of interest" description="Disordered" evidence="1">
    <location>
        <begin position="48"/>
        <end position="170"/>
    </location>
</feature>
<sequence>MSSASRRNPRSERQSLFFQDLASPVSVHRAGGRFTTTNQAAAVSALWHENFGGSEPPPPPVFTLEDRVDFSPEPSLGELPTSPELGSDSRTPKPSHGYFSSPSPHKRRADSSGSAMANGGSQAQKQQSPVSASWWSPSNTAENEQEGKDRGSPVDGIVQPGALIMLPPPREVVRPEMQRNSLPMGALDEEEWVTVYGYVLFCCYP</sequence>
<proteinExistence type="predicted"/>
<dbReference type="Proteomes" id="UP001412067">
    <property type="component" value="Unassembled WGS sequence"/>
</dbReference>
<dbReference type="EMBL" id="JBBWWR010000013">
    <property type="protein sequence ID" value="KAK8955328.1"/>
    <property type="molecule type" value="Genomic_DNA"/>
</dbReference>
<feature type="compositionally biased region" description="Polar residues" evidence="1">
    <location>
        <begin position="111"/>
        <end position="142"/>
    </location>
</feature>
<protein>
    <submittedName>
        <fullName evidence="2">Uncharacterized protein</fullName>
    </submittedName>
</protein>
<dbReference type="PANTHER" id="PTHR21527:SF6">
    <property type="entry name" value="NUCLEOPORIN NUP35"/>
    <property type="match status" value="1"/>
</dbReference>
<evidence type="ECO:0000313" key="3">
    <source>
        <dbReference type="Proteomes" id="UP001412067"/>
    </source>
</evidence>
<reference evidence="2 3" key="1">
    <citation type="journal article" date="2022" name="Nat. Plants">
        <title>Genomes of leafy and leafless Platanthera orchids illuminate the evolution of mycoheterotrophy.</title>
        <authorList>
            <person name="Li M.H."/>
            <person name="Liu K.W."/>
            <person name="Li Z."/>
            <person name="Lu H.C."/>
            <person name="Ye Q.L."/>
            <person name="Zhang D."/>
            <person name="Wang J.Y."/>
            <person name="Li Y.F."/>
            <person name="Zhong Z.M."/>
            <person name="Liu X."/>
            <person name="Yu X."/>
            <person name="Liu D.K."/>
            <person name="Tu X.D."/>
            <person name="Liu B."/>
            <person name="Hao Y."/>
            <person name="Liao X.Y."/>
            <person name="Jiang Y.T."/>
            <person name="Sun W.H."/>
            <person name="Chen J."/>
            <person name="Chen Y.Q."/>
            <person name="Ai Y."/>
            <person name="Zhai J.W."/>
            <person name="Wu S.S."/>
            <person name="Zhou Z."/>
            <person name="Hsiao Y.Y."/>
            <person name="Wu W.L."/>
            <person name="Chen Y.Y."/>
            <person name="Lin Y.F."/>
            <person name="Hsu J.L."/>
            <person name="Li C.Y."/>
            <person name="Wang Z.W."/>
            <person name="Zhao X."/>
            <person name="Zhong W.Y."/>
            <person name="Ma X.K."/>
            <person name="Ma L."/>
            <person name="Huang J."/>
            <person name="Chen G.Z."/>
            <person name="Huang M.Z."/>
            <person name="Huang L."/>
            <person name="Peng D.H."/>
            <person name="Luo Y.B."/>
            <person name="Zou S.Q."/>
            <person name="Chen S.P."/>
            <person name="Lan S."/>
            <person name="Tsai W.C."/>
            <person name="Van de Peer Y."/>
            <person name="Liu Z.J."/>
        </authorList>
    </citation>
    <scope>NUCLEOTIDE SEQUENCE [LARGE SCALE GENOMIC DNA]</scope>
    <source>
        <strain evidence="2">Lor288</strain>
    </source>
</reference>
<name>A0ABR2LYK9_9ASPA</name>
<evidence type="ECO:0000256" key="1">
    <source>
        <dbReference type="SAM" id="MobiDB-lite"/>
    </source>
</evidence>
<organism evidence="2 3">
    <name type="scientific">Platanthera guangdongensis</name>
    <dbReference type="NCBI Taxonomy" id="2320717"/>
    <lineage>
        <taxon>Eukaryota</taxon>
        <taxon>Viridiplantae</taxon>
        <taxon>Streptophyta</taxon>
        <taxon>Embryophyta</taxon>
        <taxon>Tracheophyta</taxon>
        <taxon>Spermatophyta</taxon>
        <taxon>Magnoliopsida</taxon>
        <taxon>Liliopsida</taxon>
        <taxon>Asparagales</taxon>
        <taxon>Orchidaceae</taxon>
        <taxon>Orchidoideae</taxon>
        <taxon>Orchideae</taxon>
        <taxon>Orchidinae</taxon>
        <taxon>Platanthera</taxon>
    </lineage>
</organism>
<keyword evidence="3" id="KW-1185">Reference proteome</keyword>
<evidence type="ECO:0000313" key="2">
    <source>
        <dbReference type="EMBL" id="KAK8955328.1"/>
    </source>
</evidence>
<comment type="caution">
    <text evidence="2">The sequence shown here is derived from an EMBL/GenBank/DDBJ whole genome shotgun (WGS) entry which is preliminary data.</text>
</comment>
<feature type="region of interest" description="Disordered" evidence="1">
    <location>
        <begin position="1"/>
        <end position="22"/>
    </location>
</feature>
<gene>
    <name evidence="2" type="ORF">KSP40_PGU020700</name>
</gene>
<dbReference type="PANTHER" id="PTHR21527">
    <property type="entry name" value="NUCLEOPORIN NUP35"/>
    <property type="match status" value="1"/>
</dbReference>